<feature type="binding site" evidence="7">
    <location>
        <position position="52"/>
    </location>
    <ligand>
        <name>ATP</name>
        <dbReference type="ChEBI" id="CHEBI:30616"/>
    </ligand>
</feature>
<dbReference type="InterPro" id="IPR000719">
    <property type="entry name" value="Prot_kinase_dom"/>
</dbReference>
<keyword evidence="5 10" id="KW-0418">Kinase</keyword>
<feature type="transmembrane region" description="Helical" evidence="8">
    <location>
        <begin position="348"/>
        <end position="371"/>
    </location>
</feature>
<keyword evidence="6 7" id="KW-0067">ATP-binding</keyword>
<dbReference type="PANTHER" id="PTHR43289:SF6">
    <property type="entry name" value="SERINE_THREONINE-PROTEIN KINASE NEKL-3"/>
    <property type="match status" value="1"/>
</dbReference>
<dbReference type="Gene3D" id="3.30.200.20">
    <property type="entry name" value="Phosphorylase Kinase, domain 1"/>
    <property type="match status" value="1"/>
</dbReference>
<dbReference type="PROSITE" id="PS00107">
    <property type="entry name" value="PROTEIN_KINASE_ATP"/>
    <property type="match status" value="1"/>
</dbReference>
<keyword evidence="2" id="KW-0723">Serine/threonine-protein kinase</keyword>
<dbReference type="EMBL" id="CP157390">
    <property type="protein sequence ID" value="XBM49994.1"/>
    <property type="molecule type" value="Genomic_DNA"/>
</dbReference>
<dbReference type="InterPro" id="IPR008266">
    <property type="entry name" value="Tyr_kinase_AS"/>
</dbReference>
<keyword evidence="3 10" id="KW-0808">Transferase</keyword>
<dbReference type="PANTHER" id="PTHR43289">
    <property type="entry name" value="MITOGEN-ACTIVATED PROTEIN KINASE KINASE KINASE 20-RELATED"/>
    <property type="match status" value="1"/>
</dbReference>
<evidence type="ECO:0000256" key="5">
    <source>
        <dbReference type="ARBA" id="ARBA00022777"/>
    </source>
</evidence>
<dbReference type="SUPFAM" id="SSF56112">
    <property type="entry name" value="Protein kinase-like (PK-like)"/>
    <property type="match status" value="1"/>
</dbReference>
<evidence type="ECO:0000256" key="1">
    <source>
        <dbReference type="ARBA" id="ARBA00012513"/>
    </source>
</evidence>
<sequence length="409" mass="42660">MSNTDEVLAAAPGGAEQVIADRYRVIERIGHGGMADVFRAHDESLGRDVALKIFRRELASAEDLARQEAEVRLLAGLSHPSLVTLFDATSDDEGRGVLVLEYVKGSDGRARLRSGPLPGPAVAAIGADVANALAYIHHQGVVHRDISPANILLPESPTTGIAAKLTDLGIARLVDDARITATGSVMGTASYMSPEQALGRPLTGRSDVYSLGLVLLECLTGRREFTGTLAESAAARLTRDPAIPAGLDPRWGTLLAAMTAREPEQRPEAAGAAARLRELADQDAWRGDAAATTEALTAPLEPEAVGTGSTLLLPTSEPDQPPATAPLTPHAAARAATTRPAAGARSRILGIMLAVDALVAVLAIIFAAVTLSTTGHSVPDPVTSYPPVSGTLGDHLKQLEDQVSRNWSP</sequence>
<dbReference type="InterPro" id="IPR017441">
    <property type="entry name" value="Protein_kinase_ATP_BS"/>
</dbReference>
<dbReference type="Gene3D" id="1.10.510.10">
    <property type="entry name" value="Transferase(Phosphotransferase) domain 1"/>
    <property type="match status" value="1"/>
</dbReference>
<feature type="domain" description="Protein kinase" evidence="9">
    <location>
        <begin position="23"/>
        <end position="280"/>
    </location>
</feature>
<evidence type="ECO:0000256" key="7">
    <source>
        <dbReference type="PROSITE-ProRule" id="PRU10141"/>
    </source>
</evidence>
<keyword evidence="8" id="KW-0472">Membrane</keyword>
<protein>
    <recommendedName>
        <fullName evidence="1">non-specific serine/threonine protein kinase</fullName>
        <ecNumber evidence="1">2.7.11.1</ecNumber>
    </recommendedName>
</protein>
<dbReference type="GO" id="GO:0004674">
    <property type="term" value="F:protein serine/threonine kinase activity"/>
    <property type="evidence" value="ECO:0007669"/>
    <property type="project" value="UniProtKB-KW"/>
</dbReference>
<accession>A0AAU7GHJ5</accession>
<evidence type="ECO:0000259" key="9">
    <source>
        <dbReference type="PROSITE" id="PS50011"/>
    </source>
</evidence>
<evidence type="ECO:0000256" key="8">
    <source>
        <dbReference type="SAM" id="Phobius"/>
    </source>
</evidence>
<keyword evidence="8" id="KW-1133">Transmembrane helix</keyword>
<keyword evidence="8" id="KW-0812">Transmembrane</keyword>
<dbReference type="InterPro" id="IPR011009">
    <property type="entry name" value="Kinase-like_dom_sf"/>
</dbReference>
<dbReference type="RefSeq" id="WP_348789904.1">
    <property type="nucleotide sequence ID" value="NZ_CP157390.1"/>
</dbReference>
<dbReference type="PROSITE" id="PS50011">
    <property type="entry name" value="PROTEIN_KINASE_DOM"/>
    <property type="match status" value="1"/>
</dbReference>
<gene>
    <name evidence="10" type="ORF">AAME72_09010</name>
</gene>
<dbReference type="CDD" id="cd14014">
    <property type="entry name" value="STKc_PknB_like"/>
    <property type="match status" value="1"/>
</dbReference>
<keyword evidence="4 7" id="KW-0547">Nucleotide-binding</keyword>
<organism evidence="10">
    <name type="scientific">Leifsonia sp. NPDC080035</name>
    <dbReference type="NCBI Taxonomy" id="3143936"/>
    <lineage>
        <taxon>Bacteria</taxon>
        <taxon>Bacillati</taxon>
        <taxon>Actinomycetota</taxon>
        <taxon>Actinomycetes</taxon>
        <taxon>Micrococcales</taxon>
        <taxon>Microbacteriaceae</taxon>
        <taxon>Leifsonia</taxon>
    </lineage>
</organism>
<dbReference type="PROSITE" id="PS00109">
    <property type="entry name" value="PROTEIN_KINASE_TYR"/>
    <property type="match status" value="1"/>
</dbReference>
<reference evidence="10" key="1">
    <citation type="submission" date="2024-05" db="EMBL/GenBank/DDBJ databases">
        <title>The Natural Products Discovery Center: Release of the First 8490 Sequenced Strains for Exploring Actinobacteria Biosynthetic Diversity.</title>
        <authorList>
            <person name="Kalkreuter E."/>
            <person name="Kautsar S.A."/>
            <person name="Yang D."/>
            <person name="Bader C.D."/>
            <person name="Teijaro C.N."/>
            <person name="Fluegel L."/>
            <person name="Davis C.M."/>
            <person name="Simpson J.R."/>
            <person name="Lauterbach L."/>
            <person name="Steele A.D."/>
            <person name="Gui C."/>
            <person name="Meng S."/>
            <person name="Li G."/>
            <person name="Viehrig K."/>
            <person name="Ye F."/>
            <person name="Su P."/>
            <person name="Kiefer A.F."/>
            <person name="Nichols A."/>
            <person name="Cepeda A.J."/>
            <person name="Yan W."/>
            <person name="Fan B."/>
            <person name="Jiang Y."/>
            <person name="Adhikari A."/>
            <person name="Zheng C.-J."/>
            <person name="Schuster L."/>
            <person name="Cowan T.M."/>
            <person name="Smanski M.J."/>
            <person name="Chevrette M.G."/>
            <person name="de Carvalho L.P.S."/>
            <person name="Shen B."/>
        </authorList>
    </citation>
    <scope>NUCLEOTIDE SEQUENCE</scope>
    <source>
        <strain evidence="10">NPDC080035</strain>
    </source>
</reference>
<evidence type="ECO:0000313" key="10">
    <source>
        <dbReference type="EMBL" id="XBM49994.1"/>
    </source>
</evidence>
<dbReference type="GO" id="GO:0005524">
    <property type="term" value="F:ATP binding"/>
    <property type="evidence" value="ECO:0007669"/>
    <property type="project" value="UniProtKB-UniRule"/>
</dbReference>
<evidence type="ECO:0000256" key="4">
    <source>
        <dbReference type="ARBA" id="ARBA00022741"/>
    </source>
</evidence>
<dbReference type="EC" id="2.7.11.1" evidence="1"/>
<name>A0AAU7GHJ5_9MICO</name>
<evidence type="ECO:0000256" key="2">
    <source>
        <dbReference type="ARBA" id="ARBA00022527"/>
    </source>
</evidence>
<dbReference type="Pfam" id="PF00069">
    <property type="entry name" value="Pkinase"/>
    <property type="match status" value="1"/>
</dbReference>
<proteinExistence type="predicted"/>
<evidence type="ECO:0000256" key="3">
    <source>
        <dbReference type="ARBA" id="ARBA00022679"/>
    </source>
</evidence>
<dbReference type="AlphaFoldDB" id="A0AAU7GHJ5"/>
<evidence type="ECO:0000256" key="6">
    <source>
        <dbReference type="ARBA" id="ARBA00022840"/>
    </source>
</evidence>